<dbReference type="GO" id="GO:0005886">
    <property type="term" value="C:plasma membrane"/>
    <property type="evidence" value="ECO:0007669"/>
    <property type="project" value="TreeGrafter"/>
</dbReference>
<gene>
    <name evidence="11" type="ORF">PTSG_11288</name>
</gene>
<dbReference type="InterPro" id="IPR013525">
    <property type="entry name" value="ABC2_TM"/>
</dbReference>
<dbReference type="FunCoup" id="F2USZ4">
    <property type="interactions" value="165"/>
</dbReference>
<dbReference type="Pfam" id="PF01061">
    <property type="entry name" value="ABC2_membrane"/>
    <property type="match status" value="1"/>
</dbReference>
<accession>F2USZ4</accession>
<dbReference type="Pfam" id="PF19055">
    <property type="entry name" value="ABC2_membrane_7"/>
    <property type="match status" value="1"/>
</dbReference>
<feature type="transmembrane region" description="Helical" evidence="9">
    <location>
        <begin position="631"/>
        <end position="651"/>
    </location>
</feature>
<dbReference type="KEGG" id="sre:PTSG_11288"/>
<dbReference type="InterPro" id="IPR003439">
    <property type="entry name" value="ABC_transporter-like_ATP-bd"/>
</dbReference>
<evidence type="ECO:0000256" key="4">
    <source>
        <dbReference type="ARBA" id="ARBA00022741"/>
    </source>
</evidence>
<feature type="transmembrane region" description="Helical" evidence="9">
    <location>
        <begin position="519"/>
        <end position="543"/>
    </location>
</feature>
<evidence type="ECO:0000256" key="8">
    <source>
        <dbReference type="SAM" id="MobiDB-lite"/>
    </source>
</evidence>
<evidence type="ECO:0000313" key="12">
    <source>
        <dbReference type="Proteomes" id="UP000007799"/>
    </source>
</evidence>
<name>F2USZ4_SALR5</name>
<feature type="transmembrane region" description="Helical" evidence="9">
    <location>
        <begin position="658"/>
        <end position="677"/>
    </location>
</feature>
<keyword evidence="4" id="KW-0547">Nucleotide-binding</keyword>
<reference evidence="11" key="1">
    <citation type="submission" date="2009-08" db="EMBL/GenBank/DDBJ databases">
        <title>Annotation of Salpingoeca rosetta.</title>
        <authorList>
            <consortium name="The Broad Institute Genome Sequencing Platform"/>
            <person name="Russ C."/>
            <person name="Cuomo C."/>
            <person name="Burger G."/>
            <person name="Gray M.W."/>
            <person name="Holland P.W.H."/>
            <person name="King N."/>
            <person name="Lang F.B.F."/>
            <person name="Roger A.J."/>
            <person name="Ruiz-Trillo I."/>
            <person name="Young S.K."/>
            <person name="Zeng Q."/>
            <person name="Gargeya S."/>
            <person name="Alvarado L."/>
            <person name="Berlin A."/>
            <person name="Chapman S.B."/>
            <person name="Chen Z."/>
            <person name="Freedman E."/>
            <person name="Gellesch M."/>
            <person name="Goldberg J."/>
            <person name="Griggs A."/>
            <person name="Gujja S."/>
            <person name="Heilman E."/>
            <person name="Heiman D."/>
            <person name="Howarth C."/>
            <person name="Mehta T."/>
            <person name="Neiman D."/>
            <person name="Pearson M."/>
            <person name="Roberts A."/>
            <person name="Saif S."/>
            <person name="Shea T."/>
            <person name="Shenoy N."/>
            <person name="Sisk P."/>
            <person name="Stolte C."/>
            <person name="Sykes S."/>
            <person name="White J."/>
            <person name="Yandava C."/>
            <person name="Haas B."/>
            <person name="Nusbaum C."/>
            <person name="Birren B."/>
        </authorList>
    </citation>
    <scope>NUCLEOTIDE SEQUENCE [LARGE SCALE GENOMIC DNA]</scope>
    <source>
        <strain evidence="11">ATCC 50818</strain>
    </source>
</reference>
<feature type="region of interest" description="Disordered" evidence="8">
    <location>
        <begin position="110"/>
        <end position="130"/>
    </location>
</feature>
<dbReference type="GO" id="GO:0140359">
    <property type="term" value="F:ABC-type transporter activity"/>
    <property type="evidence" value="ECO:0007669"/>
    <property type="project" value="InterPro"/>
</dbReference>
<evidence type="ECO:0000259" key="10">
    <source>
        <dbReference type="PROSITE" id="PS50893"/>
    </source>
</evidence>
<evidence type="ECO:0000256" key="3">
    <source>
        <dbReference type="ARBA" id="ARBA00022692"/>
    </source>
</evidence>
<feature type="domain" description="ABC transporter" evidence="10">
    <location>
        <begin position="138"/>
        <end position="388"/>
    </location>
</feature>
<keyword evidence="12" id="KW-1185">Reference proteome</keyword>
<protein>
    <submittedName>
        <fullName evidence="11">ATP-binding cassette transporter G2</fullName>
    </submittedName>
</protein>
<dbReference type="RefSeq" id="XP_004987649.1">
    <property type="nucleotide sequence ID" value="XM_004987592.1"/>
</dbReference>
<dbReference type="InterPro" id="IPR017871">
    <property type="entry name" value="ABC_transporter-like_CS"/>
</dbReference>
<comment type="subcellular location">
    <subcellularLocation>
        <location evidence="1">Membrane</location>
        <topology evidence="1">Multi-pass membrane protein</topology>
    </subcellularLocation>
</comment>
<dbReference type="OrthoDB" id="66620at2759"/>
<feature type="compositionally biased region" description="Polar residues" evidence="8">
    <location>
        <begin position="13"/>
        <end position="28"/>
    </location>
</feature>
<dbReference type="Pfam" id="PF00005">
    <property type="entry name" value="ABC_tran"/>
    <property type="match status" value="1"/>
</dbReference>
<keyword evidence="6 9" id="KW-1133">Transmembrane helix</keyword>
<dbReference type="Proteomes" id="UP000007799">
    <property type="component" value="Unassembled WGS sequence"/>
</dbReference>
<evidence type="ECO:0000256" key="6">
    <source>
        <dbReference type="ARBA" id="ARBA00022989"/>
    </source>
</evidence>
<dbReference type="GeneID" id="16068174"/>
<dbReference type="eggNOG" id="KOG0061">
    <property type="taxonomic scope" value="Eukaryota"/>
</dbReference>
<keyword evidence="7 9" id="KW-0472">Membrane</keyword>
<dbReference type="PROSITE" id="PS50893">
    <property type="entry name" value="ABC_TRANSPORTER_2"/>
    <property type="match status" value="1"/>
</dbReference>
<feature type="transmembrane region" description="Helical" evidence="9">
    <location>
        <begin position="726"/>
        <end position="748"/>
    </location>
</feature>
<keyword evidence="3 9" id="KW-0812">Transmembrane</keyword>
<evidence type="ECO:0000256" key="7">
    <source>
        <dbReference type="ARBA" id="ARBA00023136"/>
    </source>
</evidence>
<dbReference type="PANTHER" id="PTHR48041">
    <property type="entry name" value="ABC TRANSPORTER G FAMILY MEMBER 28"/>
    <property type="match status" value="1"/>
</dbReference>
<dbReference type="EMBL" id="GL832997">
    <property type="protein sequence ID" value="EGD81253.1"/>
    <property type="molecule type" value="Genomic_DNA"/>
</dbReference>
<dbReference type="InterPro" id="IPR003593">
    <property type="entry name" value="AAA+_ATPase"/>
</dbReference>
<keyword evidence="5 11" id="KW-0067">ATP-binding</keyword>
<dbReference type="InterPro" id="IPR043926">
    <property type="entry name" value="ABCG_dom"/>
</dbReference>
<keyword evidence="2" id="KW-0813">Transport</keyword>
<dbReference type="AlphaFoldDB" id="F2USZ4"/>
<feature type="transmembrane region" description="Helical" evidence="9">
    <location>
        <begin position="488"/>
        <end position="507"/>
    </location>
</feature>
<organism evidence="12">
    <name type="scientific">Salpingoeca rosetta (strain ATCC 50818 / BSB-021)</name>
    <dbReference type="NCBI Taxonomy" id="946362"/>
    <lineage>
        <taxon>Eukaryota</taxon>
        <taxon>Choanoflagellata</taxon>
        <taxon>Craspedida</taxon>
        <taxon>Salpingoecidae</taxon>
        <taxon>Salpingoeca</taxon>
    </lineage>
</organism>
<dbReference type="InterPro" id="IPR050352">
    <property type="entry name" value="ABCG_transporters"/>
</dbReference>
<dbReference type="GO" id="GO:0016887">
    <property type="term" value="F:ATP hydrolysis activity"/>
    <property type="evidence" value="ECO:0007669"/>
    <property type="project" value="InterPro"/>
</dbReference>
<dbReference type="PROSITE" id="PS00211">
    <property type="entry name" value="ABC_TRANSPORTER_1"/>
    <property type="match status" value="1"/>
</dbReference>
<feature type="transmembrane region" description="Helical" evidence="9">
    <location>
        <begin position="576"/>
        <end position="593"/>
    </location>
</feature>
<evidence type="ECO:0000256" key="5">
    <source>
        <dbReference type="ARBA" id="ARBA00022840"/>
    </source>
</evidence>
<feature type="region of interest" description="Disordered" evidence="8">
    <location>
        <begin position="1"/>
        <end position="72"/>
    </location>
</feature>
<dbReference type="SUPFAM" id="SSF52540">
    <property type="entry name" value="P-loop containing nucleoside triphosphate hydrolases"/>
    <property type="match status" value="1"/>
</dbReference>
<dbReference type="GO" id="GO:0005524">
    <property type="term" value="F:ATP binding"/>
    <property type="evidence" value="ECO:0007669"/>
    <property type="project" value="UniProtKB-KW"/>
</dbReference>
<dbReference type="Gene3D" id="3.40.50.300">
    <property type="entry name" value="P-loop containing nucleotide triphosphate hydrolases"/>
    <property type="match status" value="1"/>
</dbReference>
<evidence type="ECO:0000256" key="1">
    <source>
        <dbReference type="ARBA" id="ARBA00004141"/>
    </source>
</evidence>
<dbReference type="PANTHER" id="PTHR48041:SF139">
    <property type="entry name" value="PROTEIN SCARLET"/>
    <property type="match status" value="1"/>
</dbReference>
<dbReference type="InterPro" id="IPR027417">
    <property type="entry name" value="P-loop_NTPase"/>
</dbReference>
<dbReference type="OMA" id="WWKQFWL"/>
<evidence type="ECO:0000256" key="9">
    <source>
        <dbReference type="SAM" id="Phobius"/>
    </source>
</evidence>
<dbReference type="SMART" id="SM00382">
    <property type="entry name" value="AAA"/>
    <property type="match status" value="1"/>
</dbReference>
<evidence type="ECO:0000256" key="2">
    <source>
        <dbReference type="ARBA" id="ARBA00022448"/>
    </source>
</evidence>
<evidence type="ECO:0000313" key="11">
    <source>
        <dbReference type="EMBL" id="EGD81253.1"/>
    </source>
</evidence>
<sequence length="759" mass="82365">MSSIVDVDEVVPTSPNAAAPSPQSTRSTQRGEECVVDFSFSPPTGASVVDDDGDDGDAVSNGVHGREATSLSDKQAQVKSKQQRVANKFFQGDPELVFDPRVLGTLADDAEQQSNGGSEHHRESQFALPETTRHPTVLQFSDVTYEVDVTKGEHKGVKQILKGLNGEVKPGQVLAIMGASGAGKTTLLNMLAGRLSAAGHGRSGGSILVNGQKRNFNTFRQISAYVLQQDCFFPTLTVRETITLSAMLRLPVHMSREAKLAQVDGVIAELGLTKCADTYVGNELIRGVSGGEKKRLNVGTELVTNPSLLFLDEPTTGLDSFNAQNVMQTLLTLAKSNRTIIATIHQPRSSIFQMFDLLMLLSEGCSMYFGPAADAVGYFGSIGYECPEEFNPADYFLDLISLDQRSPRAQRTTQKRIDYIGDRFLAYQQQHPVVTDVSDILTKQARQSELGGSAGKPPPKYTTSFGRQVALLTQRSIRATLRDKINNFSSLGQTLLFSIILGVIWLNEGDGISSNSVQAIAGALFFVVVNQSFGSIFGILFVFPVERVVVLKERASRSYHVGAYFWAKTVAELPRTFLLNLLFAVITYFMVGLRDGADHFFLFVVIVFCVSLTAEGLALIVSAIADDPQQAGAIAPAFIVTSMLFGGYFIGVNQIPSWLSWLSYLSFLKYGFAAIMINEFDGQPLDPSCAMSNNGTNSTAMDDGGPLCFAAGGDVLNYFNLDELSLGVNIVVLLAMAVGFRLIAYWILRVNGPVYDHSL</sequence>
<feature type="transmembrane region" description="Helical" evidence="9">
    <location>
        <begin position="600"/>
        <end position="625"/>
    </location>
</feature>
<dbReference type="InParanoid" id="F2USZ4"/>
<proteinExistence type="predicted"/>